<keyword evidence="3" id="KW-1185">Reference proteome</keyword>
<sequence length="496" mass="56379">MAHQAHNIPWTVLSSHLKPVFTSKPHVPANFYLRFQPQQAKQLNYFLAKFAANIESHTTTERAKLADEYLPPAHPDELLISDEAARRITPVLLQLRQHMWRSSPLFGETYCPSPQVASGAVLCQHNGNGDGDVDAGGEEKDGDDDGDDDGYSRRRDDVNRREFGCGCVLPLRHRKAAFFTVKVRHENRWPDDEAALLEQWKVGIVKALLLCGEMDAVLRACAADQGPDLADWKETWYRAMDDEVGWGSVFSLALDAYLTLNIAHLFPSTWDPASGRTPAHDYRNTQLYQGTVYDVTSNICGTDIAGLPHRRFFGIAAHESLWSPDWPREVFSRQGLPTATVPFPVFMGVKSRYMALDQEHGEVENAKNNKDREKRILAPGLEVINIVGRMLYSKGLPLELIRMVLVYADLEPRGRLLSMPTNPLHKDNRVELSKYLGYCWQLFVRCNVMAKALGMDIDWHYEIMTILTKRLGTAGRRRWWEHEYDEETGQASYVIL</sequence>
<evidence type="ECO:0000256" key="1">
    <source>
        <dbReference type="SAM" id="MobiDB-lite"/>
    </source>
</evidence>
<evidence type="ECO:0000313" key="2">
    <source>
        <dbReference type="EMBL" id="KZZ88498.1"/>
    </source>
</evidence>
<proteinExistence type="predicted"/>
<dbReference type="Proteomes" id="UP000078544">
    <property type="component" value="Unassembled WGS sequence"/>
</dbReference>
<gene>
    <name evidence="2" type="ORF">AAL_08056</name>
</gene>
<reference evidence="2 3" key="1">
    <citation type="journal article" date="2016" name="Genome Biol. Evol.">
        <title>Divergent and convergent evolution of fungal pathogenicity.</title>
        <authorList>
            <person name="Shang Y."/>
            <person name="Xiao G."/>
            <person name="Zheng P."/>
            <person name="Cen K."/>
            <person name="Zhan S."/>
            <person name="Wang C."/>
        </authorList>
    </citation>
    <scope>NUCLEOTIDE SEQUENCE [LARGE SCALE GENOMIC DNA]</scope>
    <source>
        <strain evidence="2 3">RCEF 2490</strain>
    </source>
</reference>
<dbReference type="AlphaFoldDB" id="A0A167W7R5"/>
<organism evidence="2 3">
    <name type="scientific">Moelleriella libera RCEF 2490</name>
    <dbReference type="NCBI Taxonomy" id="1081109"/>
    <lineage>
        <taxon>Eukaryota</taxon>
        <taxon>Fungi</taxon>
        <taxon>Dikarya</taxon>
        <taxon>Ascomycota</taxon>
        <taxon>Pezizomycotina</taxon>
        <taxon>Sordariomycetes</taxon>
        <taxon>Hypocreomycetidae</taxon>
        <taxon>Hypocreales</taxon>
        <taxon>Clavicipitaceae</taxon>
        <taxon>Moelleriella</taxon>
    </lineage>
</organism>
<feature type="region of interest" description="Disordered" evidence="1">
    <location>
        <begin position="122"/>
        <end position="155"/>
    </location>
</feature>
<comment type="caution">
    <text evidence="2">The sequence shown here is derived from an EMBL/GenBank/DDBJ whole genome shotgun (WGS) entry which is preliminary data.</text>
</comment>
<evidence type="ECO:0000313" key="3">
    <source>
        <dbReference type="Proteomes" id="UP000078544"/>
    </source>
</evidence>
<protein>
    <submittedName>
        <fullName evidence="2">Uncharacterized protein</fullName>
    </submittedName>
</protein>
<feature type="compositionally biased region" description="Acidic residues" evidence="1">
    <location>
        <begin position="131"/>
        <end position="149"/>
    </location>
</feature>
<name>A0A167W7R5_9HYPO</name>
<accession>A0A167W7R5</accession>
<dbReference type="OrthoDB" id="3204049at2759"/>
<dbReference type="EMBL" id="AZGY01000029">
    <property type="protein sequence ID" value="KZZ88498.1"/>
    <property type="molecule type" value="Genomic_DNA"/>
</dbReference>